<dbReference type="InterPro" id="IPR003111">
    <property type="entry name" value="Lon_prtase_N"/>
</dbReference>
<evidence type="ECO:0000256" key="14">
    <source>
        <dbReference type="PROSITE-ProRule" id="PRU01122"/>
    </source>
</evidence>
<dbReference type="InterPro" id="IPR020568">
    <property type="entry name" value="Ribosomal_Su5_D2-typ_SF"/>
</dbReference>
<dbReference type="EMBL" id="JEWH01000056">
    <property type="protein sequence ID" value="EXB04238.1"/>
    <property type="molecule type" value="Genomic_DNA"/>
</dbReference>
<evidence type="ECO:0000256" key="10">
    <source>
        <dbReference type="HAMAP-Rule" id="MF_01973"/>
    </source>
</evidence>
<evidence type="ECO:0000256" key="8">
    <source>
        <dbReference type="ARBA" id="ARBA00023016"/>
    </source>
</evidence>
<dbReference type="InterPro" id="IPR008269">
    <property type="entry name" value="Lon_proteolytic"/>
</dbReference>
<evidence type="ECO:0000259" key="16">
    <source>
        <dbReference type="PROSITE" id="PS51786"/>
    </source>
</evidence>
<keyword evidence="4 10" id="KW-0547">Nucleotide-binding</keyword>
<gene>
    <name evidence="10 18" type="primary">lon</name>
    <name evidence="18" type="ORF">J512_3354</name>
</gene>
<evidence type="ECO:0000256" key="2">
    <source>
        <dbReference type="ARBA" id="ARBA00022490"/>
    </source>
</evidence>
<dbReference type="PROSITE" id="PS51786">
    <property type="entry name" value="LON_PROTEOLYTIC"/>
    <property type="match status" value="1"/>
</dbReference>
<evidence type="ECO:0000256" key="6">
    <source>
        <dbReference type="ARBA" id="ARBA00022825"/>
    </source>
</evidence>
<evidence type="ECO:0000256" key="7">
    <source>
        <dbReference type="ARBA" id="ARBA00022840"/>
    </source>
</evidence>
<proteinExistence type="evidence at transcript level"/>
<organism evidence="18 19">
    <name type="scientific">Acinetobacter baumannii (strain 1295743)</name>
    <dbReference type="NCBI Taxonomy" id="1310613"/>
    <lineage>
        <taxon>Bacteria</taxon>
        <taxon>Pseudomonadati</taxon>
        <taxon>Pseudomonadota</taxon>
        <taxon>Gammaproteobacteria</taxon>
        <taxon>Moraxellales</taxon>
        <taxon>Moraxellaceae</taxon>
        <taxon>Acinetobacter</taxon>
        <taxon>Acinetobacter calcoaceticus/baumannii complex</taxon>
    </lineage>
</organism>
<dbReference type="Gene3D" id="3.30.230.10">
    <property type="match status" value="1"/>
</dbReference>
<dbReference type="PRINTS" id="PR00830">
    <property type="entry name" value="ENDOLAPTASE"/>
</dbReference>
<keyword evidence="2 10" id="KW-0963">Cytoplasm</keyword>
<dbReference type="PROSITE" id="PS01046">
    <property type="entry name" value="LON_SER"/>
    <property type="match status" value="1"/>
</dbReference>
<dbReference type="InterPro" id="IPR004815">
    <property type="entry name" value="Lon_bac/euk-typ"/>
</dbReference>
<dbReference type="InterPro" id="IPR054594">
    <property type="entry name" value="Lon_lid"/>
</dbReference>
<feature type="domain" description="Lon N-terminal" evidence="17">
    <location>
        <begin position="20"/>
        <end position="216"/>
    </location>
</feature>
<dbReference type="RefSeq" id="WP_032051636.1">
    <property type="nucleotide sequence ID" value="NZ_JEWH01000056.1"/>
</dbReference>
<dbReference type="FunFam" id="1.20.5.5270:FF:000002">
    <property type="entry name" value="Lon protease homolog"/>
    <property type="match status" value="1"/>
</dbReference>
<dbReference type="MEROPS" id="S16.001"/>
<dbReference type="InterPro" id="IPR027417">
    <property type="entry name" value="P-loop_NTPase"/>
</dbReference>
<comment type="similarity">
    <text evidence="10 11 14 15">Belongs to the peptidase S16 family.</text>
</comment>
<evidence type="ECO:0000256" key="15">
    <source>
        <dbReference type="RuleBase" id="RU000591"/>
    </source>
</evidence>
<keyword evidence="5 10" id="KW-0378">Hydrolase</keyword>
<comment type="caution">
    <text evidence="18">The sequence shown here is derived from an EMBL/GenBank/DDBJ whole genome shotgun (WGS) entry which is preliminary data.</text>
</comment>
<dbReference type="Pfam" id="PF02190">
    <property type="entry name" value="LON_substr_bdg"/>
    <property type="match status" value="1"/>
</dbReference>
<dbReference type="EC" id="3.4.21.53" evidence="10 11"/>
<evidence type="ECO:0000256" key="11">
    <source>
        <dbReference type="PIRNR" id="PIRNR001174"/>
    </source>
</evidence>
<evidence type="ECO:0000256" key="4">
    <source>
        <dbReference type="ARBA" id="ARBA00022741"/>
    </source>
</evidence>
<dbReference type="Proteomes" id="UP000020595">
    <property type="component" value="Unassembled WGS sequence"/>
</dbReference>
<dbReference type="GO" id="GO:0005524">
    <property type="term" value="F:ATP binding"/>
    <property type="evidence" value="ECO:0007669"/>
    <property type="project" value="UniProtKB-UniRule"/>
</dbReference>
<dbReference type="GO" id="GO:0005737">
    <property type="term" value="C:cytoplasm"/>
    <property type="evidence" value="ECO:0007669"/>
    <property type="project" value="UniProtKB-SubCell"/>
</dbReference>
<comment type="subcellular location">
    <subcellularLocation>
        <location evidence="1 10 11">Cytoplasm</location>
    </subcellularLocation>
</comment>
<comment type="catalytic activity">
    <reaction evidence="9 10 11 14">
        <text>Hydrolysis of proteins in presence of ATP.</text>
        <dbReference type="EC" id="3.4.21.53"/>
    </reaction>
</comment>
<evidence type="ECO:0000256" key="13">
    <source>
        <dbReference type="PIRSR" id="PIRSR001174-2"/>
    </source>
</evidence>
<evidence type="ECO:0000259" key="17">
    <source>
        <dbReference type="PROSITE" id="PS51787"/>
    </source>
</evidence>
<feature type="active site" evidence="10 12">
    <location>
        <position position="736"/>
    </location>
</feature>
<dbReference type="Gene3D" id="1.20.58.1480">
    <property type="match status" value="1"/>
</dbReference>
<comment type="subunit">
    <text evidence="10 11">Homohexamer. Organized in a ring with a central cavity.</text>
</comment>
<dbReference type="GO" id="GO:0004252">
    <property type="term" value="F:serine-type endopeptidase activity"/>
    <property type="evidence" value="ECO:0007669"/>
    <property type="project" value="UniProtKB-UniRule"/>
</dbReference>
<dbReference type="SMART" id="SM00382">
    <property type="entry name" value="AAA"/>
    <property type="match status" value="1"/>
</dbReference>
<dbReference type="InterPro" id="IPR046336">
    <property type="entry name" value="Lon_prtase_N_sf"/>
</dbReference>
<dbReference type="GO" id="GO:0006515">
    <property type="term" value="P:protein quality control for misfolded or incompletely synthesized proteins"/>
    <property type="evidence" value="ECO:0007669"/>
    <property type="project" value="UniProtKB-UniRule"/>
</dbReference>
<dbReference type="GO" id="GO:0016887">
    <property type="term" value="F:ATP hydrolysis activity"/>
    <property type="evidence" value="ECO:0007669"/>
    <property type="project" value="UniProtKB-UniRule"/>
</dbReference>
<dbReference type="PATRIC" id="fig|1310613.3.peg.3225"/>
<reference evidence="18 19" key="1">
    <citation type="submission" date="2014-02" db="EMBL/GenBank/DDBJ databases">
        <title>Comparative genomics and transcriptomics to identify genetic mechanisms underlying the emergence of carbapenem resistant Acinetobacter baumannii (CRAb).</title>
        <authorList>
            <person name="Harris A.D."/>
            <person name="Johnson K.J."/>
            <person name="George J."/>
            <person name="Shefchek K."/>
            <person name="Daugherty S.C."/>
            <person name="Parankush S."/>
            <person name="Sadzewicz L."/>
            <person name="Tallon L."/>
            <person name="Sengamalay N."/>
            <person name="Hazen T.H."/>
            <person name="Rasko D.A."/>
        </authorList>
    </citation>
    <scope>NUCLEOTIDE SEQUENCE [LARGE SCALE GENOMIC DNA]</scope>
    <source>
        <strain evidence="18 19">1295743</strain>
    </source>
</reference>
<evidence type="ECO:0000256" key="3">
    <source>
        <dbReference type="ARBA" id="ARBA00022670"/>
    </source>
</evidence>
<dbReference type="PANTHER" id="PTHR10046">
    <property type="entry name" value="ATP DEPENDENT LON PROTEASE FAMILY MEMBER"/>
    <property type="match status" value="1"/>
</dbReference>
<dbReference type="InterPro" id="IPR003593">
    <property type="entry name" value="AAA+_ATPase"/>
</dbReference>
<dbReference type="InterPro" id="IPR008268">
    <property type="entry name" value="Peptidase_S16_AS"/>
</dbReference>
<keyword evidence="7 10" id="KW-0067">ATP-binding</keyword>
<dbReference type="CDD" id="cd19500">
    <property type="entry name" value="RecA-like_Lon"/>
    <property type="match status" value="1"/>
</dbReference>
<feature type="domain" description="Lon proteolytic" evidence="16">
    <location>
        <begin position="606"/>
        <end position="787"/>
    </location>
</feature>
<dbReference type="SUPFAM" id="SSF54211">
    <property type="entry name" value="Ribosomal protein S5 domain 2-like"/>
    <property type="match status" value="1"/>
</dbReference>
<dbReference type="Pfam" id="PF00004">
    <property type="entry name" value="AAA"/>
    <property type="match status" value="1"/>
</dbReference>
<dbReference type="InterPro" id="IPR027543">
    <property type="entry name" value="Lon_bac"/>
</dbReference>
<dbReference type="HAMAP" id="MF_01973">
    <property type="entry name" value="lon_bact"/>
    <property type="match status" value="1"/>
</dbReference>
<protein>
    <recommendedName>
        <fullName evidence="10 11">Lon protease</fullName>
        <ecNumber evidence="10 11">3.4.21.53</ecNumber>
    </recommendedName>
    <alternativeName>
        <fullName evidence="10">ATP-dependent protease La</fullName>
    </alternativeName>
</protein>
<dbReference type="GO" id="GO:0043565">
    <property type="term" value="F:sequence-specific DNA binding"/>
    <property type="evidence" value="ECO:0007669"/>
    <property type="project" value="UniProtKB-UniRule"/>
</dbReference>
<dbReference type="InterPro" id="IPR015947">
    <property type="entry name" value="PUA-like_sf"/>
</dbReference>
<dbReference type="NCBIfam" id="TIGR00763">
    <property type="entry name" value="lon"/>
    <property type="match status" value="1"/>
</dbReference>
<dbReference type="Pfam" id="PF05362">
    <property type="entry name" value="Lon_C"/>
    <property type="match status" value="1"/>
</dbReference>
<name>A0A009IKD2_ACIB9</name>
<keyword evidence="3 10" id="KW-0645">Protease</keyword>
<dbReference type="InterPro" id="IPR014721">
    <property type="entry name" value="Ribsml_uS5_D2-typ_fold_subgr"/>
</dbReference>
<dbReference type="Pfam" id="PF22667">
    <property type="entry name" value="Lon_lid"/>
    <property type="match status" value="1"/>
</dbReference>
<evidence type="ECO:0000256" key="5">
    <source>
        <dbReference type="ARBA" id="ARBA00022801"/>
    </source>
</evidence>
<dbReference type="PROSITE" id="PS51787">
    <property type="entry name" value="LON_N"/>
    <property type="match status" value="1"/>
</dbReference>
<dbReference type="NCBIfam" id="NF008053">
    <property type="entry name" value="PRK10787.1"/>
    <property type="match status" value="1"/>
</dbReference>
<dbReference type="PIRSF" id="PIRSF001174">
    <property type="entry name" value="Lon_proteas"/>
    <property type="match status" value="1"/>
</dbReference>
<keyword evidence="6 10" id="KW-0720">Serine protease</keyword>
<dbReference type="InterPro" id="IPR003959">
    <property type="entry name" value="ATPase_AAA_core"/>
</dbReference>
<comment type="function">
    <text evidence="10">ATP-dependent serine protease that mediates the selective degradation of mutant and abnormal proteins as well as certain short-lived regulatory proteins. Required for cellular homeostasis and for survival from DNA damage and developmental changes induced by stress. Degrades polypeptides processively to yield small peptide fragments that are 5 to 10 amino acids long. Binds to DNA in a double-stranded, site-specific manner.</text>
</comment>
<evidence type="ECO:0000256" key="1">
    <source>
        <dbReference type="ARBA" id="ARBA00004496"/>
    </source>
</evidence>
<dbReference type="GO" id="GO:0034605">
    <property type="term" value="P:cellular response to heat"/>
    <property type="evidence" value="ECO:0007669"/>
    <property type="project" value="UniProtKB-UniRule"/>
</dbReference>
<dbReference type="SUPFAM" id="SSF88697">
    <property type="entry name" value="PUA domain-like"/>
    <property type="match status" value="1"/>
</dbReference>
<feature type="binding site" evidence="10 13">
    <location>
        <begin position="369"/>
        <end position="376"/>
    </location>
    <ligand>
        <name>ATP</name>
        <dbReference type="ChEBI" id="CHEBI:30616"/>
    </ligand>
</feature>
<keyword evidence="8 10" id="KW-0346">Stress response</keyword>
<feature type="active site" evidence="10 12">
    <location>
        <position position="693"/>
    </location>
</feature>
<dbReference type="SMART" id="SM00464">
    <property type="entry name" value="LON"/>
    <property type="match status" value="1"/>
</dbReference>
<dbReference type="AlphaFoldDB" id="A0A009IKD2"/>
<evidence type="ECO:0000256" key="9">
    <source>
        <dbReference type="ARBA" id="ARBA00050665"/>
    </source>
</evidence>
<dbReference type="Gene3D" id="1.20.5.5270">
    <property type="match status" value="1"/>
</dbReference>
<sequence length="809" mass="90114">MSELIMNEKTDLEPQVPSVLPLLALRDVVVYPHMQIALFVGREKSINAVDVARNSDNLVFVVAQKDSLTEEIDHDNLYQYGTVAKIVQVVNHENDENCIKVLIEGLHRSKLKKIIDEDSYLTAEHELSPMTINVDKATQETRLQELRNLFAQYAEAKLRNARELVAAANKIEDLLQLMFFVATRVPLNIEIKQKFLEYDEFDAHLQELMNYLMNQSAEQQIEQTLHDSVKRQMEKNQREYFLNEKMKVIQRELSDMNGGAEDDVAEIEKRLAEADLPEHVRKKAEAEFRKLKAMQPASSEAAVVRNYLEVILDTPWNKASKVSINLNKAQEILDADHYGLDDVKDRIVEYLAVQSRVKKLKGPILCLVGPPGVGKTSLGESVAKATGREFVRMALGGVRDEAEIRGHRRTYIGAMPGKIVQSLTKVGVKNPLFLLDEIDKMAQDYRGDPASALLEVLDPSQNSKFNDHYLDLDLDLSEVMFICTANSMNIPEALLDRMEVIRLPGYTEDEKVNIAERYLVPKAIKNNGLRPKELTIHEEAIRDIVQRYTREAGVRNLEREVSKIARKVVKEAVSKKSKNLQLDVTSANLPEYLGPHKFDFGMAEDEAQVGRVNGLAWTSVGGELLTIEVAAVKGKGKFITTGSLGDVMKESITTAMTVVRTRADELGIEASRFEETDVHVHLPEGATPKDGPSAGLALTTALVSAFTGIAIRPDIAMTGETSLGGRAMRIGGLKEKLLAAHRGGIKLVFIPQDNVRDLAEIPDNVKEGLEIKAVKSIDEILPLALTSMPKPLPKTPIVKPVEGSKAARH</sequence>
<dbReference type="InterPro" id="IPR027065">
    <property type="entry name" value="Lon_Prtase"/>
</dbReference>
<comment type="induction">
    <text evidence="10">By heat shock.</text>
</comment>
<evidence type="ECO:0000256" key="12">
    <source>
        <dbReference type="PIRSR" id="PIRSR001174-1"/>
    </source>
</evidence>
<dbReference type="Gene3D" id="3.40.50.300">
    <property type="entry name" value="P-loop containing nucleotide triphosphate hydrolases"/>
    <property type="match status" value="1"/>
</dbReference>
<evidence type="ECO:0000313" key="18">
    <source>
        <dbReference type="EMBL" id="EXB04238.1"/>
    </source>
</evidence>
<evidence type="ECO:0000313" key="19">
    <source>
        <dbReference type="Proteomes" id="UP000020595"/>
    </source>
</evidence>
<dbReference type="Gene3D" id="2.30.130.40">
    <property type="entry name" value="LON domain-like"/>
    <property type="match status" value="1"/>
</dbReference>
<accession>A0A009IKD2</accession>
<dbReference type="Gene3D" id="1.10.8.60">
    <property type="match status" value="1"/>
</dbReference>
<dbReference type="SUPFAM" id="SSF52540">
    <property type="entry name" value="P-loop containing nucleoside triphosphate hydrolases"/>
    <property type="match status" value="1"/>
</dbReference>
<dbReference type="FunFam" id="3.40.50.300:FF:000021">
    <property type="entry name" value="Lon protease homolog"/>
    <property type="match status" value="1"/>
</dbReference>
<dbReference type="GO" id="GO:0004176">
    <property type="term" value="F:ATP-dependent peptidase activity"/>
    <property type="evidence" value="ECO:0007669"/>
    <property type="project" value="UniProtKB-UniRule"/>
</dbReference>